<organism evidence="13 14">
    <name type="scientific">Larkinella bovis</name>
    <dbReference type="NCBI Taxonomy" id="683041"/>
    <lineage>
        <taxon>Bacteria</taxon>
        <taxon>Pseudomonadati</taxon>
        <taxon>Bacteroidota</taxon>
        <taxon>Cytophagia</taxon>
        <taxon>Cytophagales</taxon>
        <taxon>Spirosomataceae</taxon>
        <taxon>Larkinella</taxon>
    </lineage>
</organism>
<dbReference type="InterPro" id="IPR011712">
    <property type="entry name" value="Sig_transdc_His_kin_sub3_dim/P"/>
</dbReference>
<dbReference type="InterPro" id="IPR011990">
    <property type="entry name" value="TPR-like_helical_dom_sf"/>
</dbReference>
<dbReference type="Proteomes" id="UP001596106">
    <property type="component" value="Unassembled WGS sequence"/>
</dbReference>
<keyword evidence="8" id="KW-0902">Two-component regulatory system</keyword>
<dbReference type="Gene3D" id="3.30.565.10">
    <property type="entry name" value="Histidine kinase-like ATPase, C-terminal domain"/>
    <property type="match status" value="1"/>
</dbReference>
<keyword evidence="14" id="KW-1185">Reference proteome</keyword>
<evidence type="ECO:0000256" key="1">
    <source>
        <dbReference type="ARBA" id="ARBA00000085"/>
    </source>
</evidence>
<keyword evidence="10" id="KW-0812">Transmembrane</keyword>
<evidence type="ECO:0000259" key="12">
    <source>
        <dbReference type="SMART" id="SM00387"/>
    </source>
</evidence>
<dbReference type="SUPFAM" id="SSF55874">
    <property type="entry name" value="ATPase domain of HSP90 chaperone/DNA topoisomerase II/histidine kinase"/>
    <property type="match status" value="1"/>
</dbReference>
<evidence type="ECO:0000256" key="8">
    <source>
        <dbReference type="ARBA" id="ARBA00023012"/>
    </source>
</evidence>
<feature type="coiled-coil region" evidence="9">
    <location>
        <begin position="411"/>
        <end position="440"/>
    </location>
</feature>
<feature type="signal peptide" evidence="11">
    <location>
        <begin position="1"/>
        <end position="22"/>
    </location>
</feature>
<comment type="catalytic activity">
    <reaction evidence="1">
        <text>ATP + protein L-histidine = ADP + protein N-phospho-L-histidine.</text>
        <dbReference type="EC" id="2.7.13.3"/>
    </reaction>
</comment>
<name>A0ABW0I9W4_9BACT</name>
<dbReference type="Pfam" id="PF02518">
    <property type="entry name" value="HATPase_c"/>
    <property type="match status" value="1"/>
</dbReference>
<evidence type="ECO:0000256" key="6">
    <source>
        <dbReference type="ARBA" id="ARBA00022777"/>
    </source>
</evidence>
<dbReference type="SMART" id="SM00387">
    <property type="entry name" value="HATPase_c"/>
    <property type="match status" value="1"/>
</dbReference>
<dbReference type="InterPro" id="IPR019734">
    <property type="entry name" value="TPR_rpt"/>
</dbReference>
<keyword evidence="6" id="KW-0418">Kinase</keyword>
<proteinExistence type="predicted"/>
<keyword evidence="4" id="KW-0808">Transferase</keyword>
<dbReference type="Pfam" id="PF07730">
    <property type="entry name" value="HisKA_3"/>
    <property type="match status" value="1"/>
</dbReference>
<feature type="domain" description="Histidine kinase/HSP90-like ATPase" evidence="12">
    <location>
        <begin position="606"/>
        <end position="697"/>
    </location>
</feature>
<keyword evidence="3" id="KW-0597">Phosphoprotein</keyword>
<dbReference type="PANTHER" id="PTHR24421">
    <property type="entry name" value="NITRATE/NITRITE SENSOR PROTEIN NARX-RELATED"/>
    <property type="match status" value="1"/>
</dbReference>
<evidence type="ECO:0000256" key="4">
    <source>
        <dbReference type="ARBA" id="ARBA00022679"/>
    </source>
</evidence>
<keyword evidence="5" id="KW-0547">Nucleotide-binding</keyword>
<protein>
    <recommendedName>
        <fullName evidence="2">histidine kinase</fullName>
        <ecNumber evidence="2">2.7.13.3</ecNumber>
    </recommendedName>
</protein>
<dbReference type="Gene3D" id="1.20.5.1930">
    <property type="match status" value="1"/>
</dbReference>
<evidence type="ECO:0000256" key="3">
    <source>
        <dbReference type="ARBA" id="ARBA00022553"/>
    </source>
</evidence>
<evidence type="ECO:0000256" key="11">
    <source>
        <dbReference type="SAM" id="SignalP"/>
    </source>
</evidence>
<evidence type="ECO:0000313" key="13">
    <source>
        <dbReference type="EMBL" id="MFC5409305.1"/>
    </source>
</evidence>
<dbReference type="InterPro" id="IPR003594">
    <property type="entry name" value="HATPase_dom"/>
</dbReference>
<evidence type="ECO:0000256" key="2">
    <source>
        <dbReference type="ARBA" id="ARBA00012438"/>
    </source>
</evidence>
<feature type="transmembrane region" description="Helical" evidence="10">
    <location>
        <begin position="455"/>
        <end position="475"/>
    </location>
</feature>
<dbReference type="RefSeq" id="WP_379843044.1">
    <property type="nucleotide sequence ID" value="NZ_JBHSMA010000002.1"/>
</dbReference>
<reference evidence="14" key="1">
    <citation type="journal article" date="2019" name="Int. J. Syst. Evol. Microbiol.">
        <title>The Global Catalogue of Microorganisms (GCM) 10K type strain sequencing project: providing services to taxonomists for standard genome sequencing and annotation.</title>
        <authorList>
            <consortium name="The Broad Institute Genomics Platform"/>
            <consortium name="The Broad Institute Genome Sequencing Center for Infectious Disease"/>
            <person name="Wu L."/>
            <person name="Ma J."/>
        </authorList>
    </citation>
    <scope>NUCLEOTIDE SEQUENCE [LARGE SCALE GENOMIC DNA]</scope>
    <source>
        <strain evidence="14">CCUG 55250</strain>
    </source>
</reference>
<keyword evidence="7" id="KW-0067">ATP-binding</keyword>
<feature type="chain" id="PRO_5046753136" description="histidine kinase" evidence="11">
    <location>
        <begin position="23"/>
        <end position="698"/>
    </location>
</feature>
<dbReference type="EC" id="2.7.13.3" evidence="2"/>
<evidence type="ECO:0000256" key="7">
    <source>
        <dbReference type="ARBA" id="ARBA00022840"/>
    </source>
</evidence>
<dbReference type="CDD" id="cd16917">
    <property type="entry name" value="HATPase_UhpB-NarQ-NarX-like"/>
    <property type="match status" value="1"/>
</dbReference>
<keyword evidence="10" id="KW-1133">Transmembrane helix</keyword>
<evidence type="ECO:0000313" key="14">
    <source>
        <dbReference type="Proteomes" id="UP001596106"/>
    </source>
</evidence>
<dbReference type="InterPro" id="IPR036890">
    <property type="entry name" value="HATPase_C_sf"/>
</dbReference>
<dbReference type="SUPFAM" id="SSF48452">
    <property type="entry name" value="TPR-like"/>
    <property type="match status" value="1"/>
</dbReference>
<keyword evidence="9" id="KW-0175">Coiled coil</keyword>
<gene>
    <name evidence="13" type="ORF">ACFPMF_08315</name>
</gene>
<accession>A0ABW0I9W4</accession>
<keyword evidence="10" id="KW-0472">Membrane</keyword>
<keyword evidence="11" id="KW-0732">Signal</keyword>
<evidence type="ECO:0000256" key="5">
    <source>
        <dbReference type="ARBA" id="ARBA00022741"/>
    </source>
</evidence>
<evidence type="ECO:0000256" key="9">
    <source>
        <dbReference type="SAM" id="Coils"/>
    </source>
</evidence>
<evidence type="ECO:0000256" key="10">
    <source>
        <dbReference type="SAM" id="Phobius"/>
    </source>
</evidence>
<dbReference type="Gene3D" id="1.25.40.10">
    <property type="entry name" value="Tetratricopeptide repeat domain"/>
    <property type="match status" value="2"/>
</dbReference>
<dbReference type="SMART" id="SM00028">
    <property type="entry name" value="TPR"/>
    <property type="match status" value="4"/>
</dbReference>
<dbReference type="PANTHER" id="PTHR24421:SF10">
    <property type="entry name" value="NITRATE_NITRITE SENSOR PROTEIN NARQ"/>
    <property type="match status" value="1"/>
</dbReference>
<comment type="caution">
    <text evidence="13">The sequence shown here is derived from an EMBL/GenBank/DDBJ whole genome shotgun (WGS) entry which is preliminary data.</text>
</comment>
<dbReference type="InterPro" id="IPR050482">
    <property type="entry name" value="Sensor_HK_TwoCompSys"/>
</dbReference>
<sequence length="698" mass="80286">MKSFQKVILLLAGLGVFGFARAQRYDTPPFDFDRGMDRRYVDSLLQATKNRLRDLDRLPPSPTVDTARMEFQCFIATVHFNGMAHRDSALLKASQLVQVAERKRNIKYQIKGLLLIERYYRVYKIDYPQALKLNYRLLALIESAPATYGLYFWRIYRNLGHINSSIGEFSEAVGYLQKSIVWFEKDKKIDPVHLSDLHRLLAEAYKRQQQLDKAEKHYVISWEVLNQQPKVALSNKAFLSNDLGQIYNSQRKFSQAVPYLKQSVAYWGQLNSPLPQADALADLAVSYLGLNRYPEAIACAKEALSKNQKVYAPMLTAYSVLVEAYQHQQDWKNAFDYQRLYNAKKWEEQQAINQTESLRTKAKFDRERLEASHRQEQLVQQQRYQMLAKQGEIDRLNHTFKTKELLRISQTRDLQHRLESQQLKNAAAQKQAIIKQLKIDQLRLGLSTQENLRNLLLTGLAIISLLGLLLLYYSLRLRRSNQALRTKNREIEAALLKGQTIERKRVATELHDRVSSLLGATKMTFQTIDADILPPRERKRYENSLTLLNDAVTQVQQVSRNLQPDQLLQQDLLVSLKSLVKKLNLAEKTRFSLKYEPALHLSLSPQVKFNLYVICLELCTNILRHAGANQAQIKLVGNDDWLAVQVNDDGIGMNNRITRGLGLDNIRERAETIGAQFWLESGAETGTSARVLLPLTTG</sequence>
<dbReference type="EMBL" id="JBHSMA010000002">
    <property type="protein sequence ID" value="MFC5409305.1"/>
    <property type="molecule type" value="Genomic_DNA"/>
</dbReference>
<dbReference type="Pfam" id="PF13374">
    <property type="entry name" value="TPR_10"/>
    <property type="match status" value="1"/>
</dbReference>